<evidence type="ECO:0000313" key="8">
    <source>
        <dbReference type="EMBL" id="MBP2242552.1"/>
    </source>
</evidence>
<accession>A0ABS4RL63</accession>
<feature type="transmembrane region" description="Helical" evidence="7">
    <location>
        <begin position="110"/>
        <end position="129"/>
    </location>
</feature>
<keyword evidence="6 7" id="KW-0472">Membrane</keyword>
<dbReference type="Pfam" id="PF02417">
    <property type="entry name" value="Chromate_transp"/>
    <property type="match status" value="1"/>
</dbReference>
<reference evidence="8 9" key="1">
    <citation type="submission" date="2021-03" db="EMBL/GenBank/DDBJ databases">
        <title>Genomic Encyclopedia of Type Strains, Phase IV (KMG-IV): sequencing the most valuable type-strain genomes for metagenomic binning, comparative biology and taxonomic classification.</title>
        <authorList>
            <person name="Goeker M."/>
        </authorList>
    </citation>
    <scope>NUCLEOTIDE SEQUENCE [LARGE SCALE GENOMIC DNA]</scope>
    <source>
        <strain evidence="8 9">DSM 26675</strain>
    </source>
</reference>
<proteinExistence type="inferred from homology"/>
<evidence type="ECO:0000313" key="9">
    <source>
        <dbReference type="Proteomes" id="UP001519293"/>
    </source>
</evidence>
<dbReference type="PANTHER" id="PTHR43663:SF1">
    <property type="entry name" value="CHROMATE TRANSPORTER"/>
    <property type="match status" value="1"/>
</dbReference>
<dbReference type="InterPro" id="IPR052518">
    <property type="entry name" value="CHR_Transporter"/>
</dbReference>
<evidence type="ECO:0000256" key="6">
    <source>
        <dbReference type="ARBA" id="ARBA00023136"/>
    </source>
</evidence>
<protein>
    <submittedName>
        <fullName evidence="8">Chromate transporter</fullName>
    </submittedName>
</protein>
<gene>
    <name evidence="8" type="ORF">J2Z40_003128</name>
</gene>
<evidence type="ECO:0000256" key="3">
    <source>
        <dbReference type="ARBA" id="ARBA00022475"/>
    </source>
</evidence>
<evidence type="ECO:0000256" key="4">
    <source>
        <dbReference type="ARBA" id="ARBA00022692"/>
    </source>
</evidence>
<dbReference type="PANTHER" id="PTHR43663">
    <property type="entry name" value="CHROMATE TRANSPORT PROTEIN-RELATED"/>
    <property type="match status" value="1"/>
</dbReference>
<comment type="similarity">
    <text evidence="2">Belongs to the chromate ion transporter (CHR) (TC 2.A.51) family.</text>
</comment>
<name>A0ABS4RL63_9BACI</name>
<dbReference type="Proteomes" id="UP001519293">
    <property type="component" value="Unassembled WGS sequence"/>
</dbReference>
<evidence type="ECO:0000256" key="5">
    <source>
        <dbReference type="ARBA" id="ARBA00022989"/>
    </source>
</evidence>
<keyword evidence="5 7" id="KW-1133">Transmembrane helix</keyword>
<feature type="transmembrane region" description="Helical" evidence="7">
    <location>
        <begin position="160"/>
        <end position="180"/>
    </location>
</feature>
<keyword evidence="9" id="KW-1185">Reference proteome</keyword>
<evidence type="ECO:0000256" key="2">
    <source>
        <dbReference type="ARBA" id="ARBA00005262"/>
    </source>
</evidence>
<dbReference type="EMBL" id="JAGIKZ010000022">
    <property type="protein sequence ID" value="MBP2242552.1"/>
    <property type="molecule type" value="Genomic_DNA"/>
</dbReference>
<keyword evidence="3" id="KW-1003">Cell membrane</keyword>
<comment type="caution">
    <text evidence="8">The sequence shown here is derived from an EMBL/GenBank/DDBJ whole genome shotgun (WGS) entry which is preliminary data.</text>
</comment>
<keyword evidence="4 7" id="KW-0812">Transmembrane</keyword>
<dbReference type="InterPro" id="IPR003370">
    <property type="entry name" value="Chromate_transpt"/>
</dbReference>
<feature type="transmembrane region" description="Helical" evidence="7">
    <location>
        <begin position="7"/>
        <end position="28"/>
    </location>
</feature>
<sequence length="182" mass="19591">MIYWQIFLAFFIPGILGYGGGPASIPLIENEVVDRYDWMTTQEFSEVLAAGNSLPGPIATKLAAYIGYAEGGVLGSLIGLFATVAPSIILMLVLMAVLLKYKDKPQVKNISIVVRPVIAVLLGVMTFQFTQDSMMNLNVIYSILLIIGSFLLLEKFKVHPALVIVCALAIGAVTGIYGIGVH</sequence>
<evidence type="ECO:0000256" key="1">
    <source>
        <dbReference type="ARBA" id="ARBA00004651"/>
    </source>
</evidence>
<feature type="transmembrane region" description="Helical" evidence="7">
    <location>
        <begin position="77"/>
        <end position="98"/>
    </location>
</feature>
<evidence type="ECO:0000256" key="7">
    <source>
        <dbReference type="SAM" id="Phobius"/>
    </source>
</evidence>
<dbReference type="RefSeq" id="WP_066398401.1">
    <property type="nucleotide sequence ID" value="NZ_JAGIKZ010000022.1"/>
</dbReference>
<comment type="subcellular location">
    <subcellularLocation>
        <location evidence="1">Cell membrane</location>
        <topology evidence="1">Multi-pass membrane protein</topology>
    </subcellularLocation>
</comment>
<feature type="transmembrane region" description="Helical" evidence="7">
    <location>
        <begin position="135"/>
        <end position="153"/>
    </location>
</feature>
<organism evidence="8 9">
    <name type="scientific">Cytobacillus eiseniae</name>
    <dbReference type="NCBI Taxonomy" id="762947"/>
    <lineage>
        <taxon>Bacteria</taxon>
        <taxon>Bacillati</taxon>
        <taxon>Bacillota</taxon>
        <taxon>Bacilli</taxon>
        <taxon>Bacillales</taxon>
        <taxon>Bacillaceae</taxon>
        <taxon>Cytobacillus</taxon>
    </lineage>
</organism>